<reference evidence="4 5" key="1">
    <citation type="submission" date="2016-05" db="EMBL/GenBank/DDBJ databases">
        <authorList>
            <person name="Naeem Raeece"/>
        </authorList>
    </citation>
    <scope>NUCLEOTIDE SEQUENCE [LARGE SCALE GENOMIC DNA]</scope>
</reference>
<evidence type="ECO:0000313" key="2">
    <source>
        <dbReference type="EMBL" id="SBS88439.1"/>
    </source>
</evidence>
<sequence>MENKERKKKKKKNRKKKWRNGETWKSGKVETRSDSGKKEKAENEERTSYGKAAKTCKRSKKLTTKFIPPFHSNITH</sequence>
<feature type="compositionally biased region" description="Basic residues" evidence="1">
    <location>
        <begin position="1"/>
        <end position="18"/>
    </location>
</feature>
<protein>
    <submittedName>
        <fullName evidence="3">Uncharacterized protein</fullName>
    </submittedName>
</protein>
<feature type="region of interest" description="Disordered" evidence="1">
    <location>
        <begin position="1"/>
        <end position="57"/>
    </location>
</feature>
<accession>A0A1A8X276</accession>
<dbReference type="AlphaFoldDB" id="A0A1A8X276"/>
<dbReference type="EMBL" id="FLQU01000635">
    <property type="protein sequence ID" value="SBS88439.1"/>
    <property type="molecule type" value="Genomic_DNA"/>
</dbReference>
<reference evidence="3" key="2">
    <citation type="submission" date="2016-05" db="EMBL/GenBank/DDBJ databases">
        <authorList>
            <person name="Lavstsen T."/>
            <person name="Jespersen J.S."/>
        </authorList>
    </citation>
    <scope>NUCLEOTIDE SEQUENCE [LARGE SCALE GENOMIC DNA]</scope>
</reference>
<dbReference type="EMBL" id="FLQV01000817">
    <property type="protein sequence ID" value="SBS98272.1"/>
    <property type="molecule type" value="Genomic_DNA"/>
</dbReference>
<dbReference type="Proteomes" id="UP000078560">
    <property type="component" value="Unassembled WGS sequence"/>
</dbReference>
<evidence type="ECO:0000256" key="1">
    <source>
        <dbReference type="SAM" id="MobiDB-lite"/>
    </source>
</evidence>
<feature type="compositionally biased region" description="Basic and acidic residues" evidence="1">
    <location>
        <begin position="19"/>
        <end position="48"/>
    </location>
</feature>
<evidence type="ECO:0000313" key="3">
    <source>
        <dbReference type="EMBL" id="SBS98272.1"/>
    </source>
</evidence>
<organism evidence="3 4">
    <name type="scientific">Plasmodium ovale curtisi</name>
    <dbReference type="NCBI Taxonomy" id="864141"/>
    <lineage>
        <taxon>Eukaryota</taxon>
        <taxon>Sar</taxon>
        <taxon>Alveolata</taxon>
        <taxon>Apicomplexa</taxon>
        <taxon>Aconoidasida</taxon>
        <taxon>Haemosporida</taxon>
        <taxon>Plasmodiidae</taxon>
        <taxon>Plasmodium</taxon>
        <taxon>Plasmodium (Plasmodium)</taxon>
    </lineage>
</organism>
<gene>
    <name evidence="3" type="ORF">POVCU1_044850</name>
    <name evidence="2" type="ORF">POVCU2_0048450</name>
</gene>
<proteinExistence type="predicted"/>
<evidence type="ECO:0000313" key="5">
    <source>
        <dbReference type="Proteomes" id="UP000078560"/>
    </source>
</evidence>
<evidence type="ECO:0000313" key="4">
    <source>
        <dbReference type="Proteomes" id="UP000078546"/>
    </source>
</evidence>
<name>A0A1A8X276_PLAOA</name>
<dbReference type="Proteomes" id="UP000078546">
    <property type="component" value="Unassembled WGS sequence"/>
</dbReference>